<dbReference type="Gene3D" id="1.10.260.100">
    <property type="match status" value="1"/>
</dbReference>
<protein>
    <recommendedName>
        <fullName evidence="3">STI1/HOP DP domain-containing protein</fullName>
    </recommendedName>
</protein>
<comment type="caution">
    <text evidence="1">The sequence shown here is derived from an EMBL/GenBank/DDBJ whole genome shotgun (WGS) entry which is preliminary data.</text>
</comment>
<dbReference type="Proteomes" id="UP001211907">
    <property type="component" value="Unassembled WGS sequence"/>
</dbReference>
<feature type="non-terminal residue" evidence="1">
    <location>
        <position position="232"/>
    </location>
</feature>
<accession>A0AAD5TCM7</accession>
<evidence type="ECO:0000313" key="1">
    <source>
        <dbReference type="EMBL" id="KAJ3142610.1"/>
    </source>
</evidence>
<evidence type="ECO:0008006" key="3">
    <source>
        <dbReference type="Google" id="ProtNLM"/>
    </source>
</evidence>
<dbReference type="AlphaFoldDB" id="A0AAD5TCM7"/>
<dbReference type="EMBL" id="JADGJH010000010">
    <property type="protein sequence ID" value="KAJ3142610.1"/>
    <property type="molecule type" value="Genomic_DNA"/>
</dbReference>
<proteinExistence type="predicted"/>
<organism evidence="1 2">
    <name type="scientific">Physocladia obscura</name>
    <dbReference type="NCBI Taxonomy" id="109957"/>
    <lineage>
        <taxon>Eukaryota</taxon>
        <taxon>Fungi</taxon>
        <taxon>Fungi incertae sedis</taxon>
        <taxon>Chytridiomycota</taxon>
        <taxon>Chytridiomycota incertae sedis</taxon>
        <taxon>Chytridiomycetes</taxon>
        <taxon>Chytridiales</taxon>
        <taxon>Chytriomycetaceae</taxon>
        <taxon>Physocladia</taxon>
    </lineage>
</organism>
<evidence type="ECO:0000313" key="2">
    <source>
        <dbReference type="Proteomes" id="UP001211907"/>
    </source>
</evidence>
<gene>
    <name evidence="1" type="ORF">HK100_000039</name>
</gene>
<name>A0AAD5TCM7_9FUNG</name>
<sequence>MIASTEICADVPPLEDMSTEVKFRSEQRSQFEVLLRAKNNKKSTTSANITIKTSSELLAIEQKKESIERIAADLDVNAGKTSTKSEFSGLKKGFLASKTSTKSVELRQNLSTKNKPVILAKIETLAPTKSGPGTNSLVFGQVQDAMKSKFEGSTKNWMTPDFLSRIETNTILARAFEDPSFQKAAMELAQNPHAAFEKYSRERPDLIMALREFSGLLGTQFEQMADKEGKKN</sequence>
<keyword evidence="2" id="KW-1185">Reference proteome</keyword>
<reference evidence="1" key="1">
    <citation type="submission" date="2020-05" db="EMBL/GenBank/DDBJ databases">
        <title>Phylogenomic resolution of chytrid fungi.</title>
        <authorList>
            <person name="Stajich J.E."/>
            <person name="Amses K."/>
            <person name="Simmons R."/>
            <person name="Seto K."/>
            <person name="Myers J."/>
            <person name="Bonds A."/>
            <person name="Quandt C.A."/>
            <person name="Barry K."/>
            <person name="Liu P."/>
            <person name="Grigoriev I."/>
            <person name="Longcore J.E."/>
            <person name="James T.Y."/>
        </authorList>
    </citation>
    <scope>NUCLEOTIDE SEQUENCE</scope>
    <source>
        <strain evidence="1">JEL0513</strain>
    </source>
</reference>